<proteinExistence type="inferred from homology"/>
<evidence type="ECO:0000313" key="17">
    <source>
        <dbReference type="Proteomes" id="UP000636264"/>
    </source>
</evidence>
<comment type="catalytic activity">
    <reaction evidence="13 14">
        <text>protoporphyrinogen IX + 3 A = protoporphyrin IX + 3 AH2</text>
        <dbReference type="Rhea" id="RHEA:62000"/>
        <dbReference type="ChEBI" id="CHEBI:13193"/>
        <dbReference type="ChEBI" id="CHEBI:17499"/>
        <dbReference type="ChEBI" id="CHEBI:57306"/>
        <dbReference type="ChEBI" id="CHEBI:57307"/>
    </reaction>
</comment>
<dbReference type="PANTHER" id="PTHR40255:SF1">
    <property type="entry name" value="PROTOPORPHYRINOGEN IX OXIDASE"/>
    <property type="match status" value="1"/>
</dbReference>
<dbReference type="PANTHER" id="PTHR40255">
    <property type="entry name" value="UPF0093 MEMBRANE PROTEIN SLR1790"/>
    <property type="match status" value="1"/>
</dbReference>
<comment type="cofactor">
    <cofactor evidence="14">
        <name>heme b</name>
        <dbReference type="ChEBI" id="CHEBI:60344"/>
    </cofactor>
    <text evidence="14">Binds 1 heme b (iron(II)-protoporphyrin IX) group per subunit.</text>
</comment>
<keyword evidence="7 15" id="KW-0812">Transmembrane</keyword>
<keyword evidence="10" id="KW-0560">Oxidoreductase</keyword>
<dbReference type="Pfam" id="PF03653">
    <property type="entry name" value="UPF0093"/>
    <property type="match status" value="1"/>
</dbReference>
<dbReference type="GO" id="GO:0005886">
    <property type="term" value="C:plasma membrane"/>
    <property type="evidence" value="ECO:0007669"/>
    <property type="project" value="UniProtKB-SubCell"/>
</dbReference>
<dbReference type="GO" id="GO:0006782">
    <property type="term" value="P:protoporphyrinogen IX biosynthetic process"/>
    <property type="evidence" value="ECO:0007669"/>
    <property type="project" value="UniProtKB-UniRule"/>
</dbReference>
<keyword evidence="8 14" id="KW-0479">Metal-binding</keyword>
<dbReference type="EMBL" id="BMIF01000014">
    <property type="protein sequence ID" value="GGA78217.1"/>
    <property type="molecule type" value="Genomic_DNA"/>
</dbReference>
<dbReference type="PIRSF" id="PIRSF004638">
    <property type="entry name" value="UCP004638"/>
    <property type="match status" value="1"/>
</dbReference>
<accession>A0A916S0L7</accession>
<keyword evidence="5 14" id="KW-1003">Cell membrane</keyword>
<dbReference type="RefSeq" id="WP_244630436.1">
    <property type="nucleotide sequence ID" value="NZ_BMIF01000014.1"/>
</dbReference>
<comment type="subcellular location">
    <subcellularLocation>
        <location evidence="1">Cell membrane</location>
        <topology evidence="1">Multi-pass membrane protein</topology>
    </subcellularLocation>
</comment>
<sequence>MIWLKAIHITAIALWSAGLICLPGLYVQRAHVSGEAALNRLHELVRFLYVKLMSPAAFIAIGSGTALIFMRQTFEPWFGMKLLFVGLMAVLHTLTGLVVLRLFDEGEVYPVWRFVAVTIVTLAVVAAVLFLVLARPDIPFLLPAFLAEPGGLRRWLSDLIPFLRS</sequence>
<evidence type="ECO:0000256" key="8">
    <source>
        <dbReference type="ARBA" id="ARBA00022723"/>
    </source>
</evidence>
<organism evidence="16 17">
    <name type="scientific">Nitratireductor aestuarii</name>
    <dbReference type="NCBI Taxonomy" id="1735103"/>
    <lineage>
        <taxon>Bacteria</taxon>
        <taxon>Pseudomonadati</taxon>
        <taxon>Pseudomonadota</taxon>
        <taxon>Alphaproteobacteria</taxon>
        <taxon>Hyphomicrobiales</taxon>
        <taxon>Phyllobacteriaceae</taxon>
        <taxon>Nitratireductor</taxon>
    </lineage>
</organism>
<evidence type="ECO:0000256" key="5">
    <source>
        <dbReference type="ARBA" id="ARBA00022475"/>
    </source>
</evidence>
<dbReference type="Proteomes" id="UP000636264">
    <property type="component" value="Unassembled WGS sequence"/>
</dbReference>
<comment type="pathway">
    <text evidence="2 14">Porphyrin-containing compound metabolism; protoporphyrin-IX biosynthesis; protoporphyrin-IX from protoporphyrinogen-IX: step 1/1.</text>
</comment>
<dbReference type="GO" id="GO:0070818">
    <property type="term" value="F:protoporphyrinogen oxidase activity"/>
    <property type="evidence" value="ECO:0007669"/>
    <property type="project" value="UniProtKB-UniRule"/>
</dbReference>
<evidence type="ECO:0000256" key="15">
    <source>
        <dbReference type="SAM" id="Phobius"/>
    </source>
</evidence>
<evidence type="ECO:0000256" key="13">
    <source>
        <dbReference type="ARBA" id="ARBA00048390"/>
    </source>
</evidence>
<evidence type="ECO:0000313" key="16">
    <source>
        <dbReference type="EMBL" id="GGA78217.1"/>
    </source>
</evidence>
<keyword evidence="6 14" id="KW-0349">Heme</keyword>
<dbReference type="EC" id="1.3.99.-" evidence="14"/>
<gene>
    <name evidence="16" type="ORF">GCM10011385_35430</name>
</gene>
<evidence type="ECO:0000256" key="9">
    <source>
        <dbReference type="ARBA" id="ARBA00022989"/>
    </source>
</evidence>
<dbReference type="InterPro" id="IPR005265">
    <property type="entry name" value="HemJ-like"/>
</dbReference>
<reference evidence="16" key="2">
    <citation type="submission" date="2020-09" db="EMBL/GenBank/DDBJ databases">
        <authorList>
            <person name="Sun Q."/>
            <person name="Zhou Y."/>
        </authorList>
    </citation>
    <scope>NUCLEOTIDE SEQUENCE</scope>
    <source>
        <strain evidence="16">CGMCC 1.15320</strain>
    </source>
</reference>
<evidence type="ECO:0000256" key="14">
    <source>
        <dbReference type="PIRNR" id="PIRNR004638"/>
    </source>
</evidence>
<keyword evidence="9 15" id="KW-1133">Transmembrane helix</keyword>
<evidence type="ECO:0000256" key="4">
    <source>
        <dbReference type="ARBA" id="ARBA00017504"/>
    </source>
</evidence>
<evidence type="ECO:0000256" key="12">
    <source>
        <dbReference type="ARBA" id="ARBA00023136"/>
    </source>
</evidence>
<comment type="similarity">
    <text evidence="3 14">Belongs to the HemJ family.</text>
</comment>
<feature type="transmembrane region" description="Helical" evidence="15">
    <location>
        <begin position="47"/>
        <end position="70"/>
    </location>
</feature>
<comment type="function">
    <text evidence="14">Catalyzes the oxidation of protoporphyrinogen IX to protoporphyrin IX.</text>
</comment>
<name>A0A916S0L7_9HYPH</name>
<evidence type="ECO:0000256" key="1">
    <source>
        <dbReference type="ARBA" id="ARBA00004651"/>
    </source>
</evidence>
<keyword evidence="12 14" id="KW-0472">Membrane</keyword>
<reference evidence="16" key="1">
    <citation type="journal article" date="2014" name="Int. J. Syst. Evol. Microbiol.">
        <title>Complete genome sequence of Corynebacterium casei LMG S-19264T (=DSM 44701T), isolated from a smear-ripened cheese.</title>
        <authorList>
            <consortium name="US DOE Joint Genome Institute (JGI-PGF)"/>
            <person name="Walter F."/>
            <person name="Albersmeier A."/>
            <person name="Kalinowski J."/>
            <person name="Ruckert C."/>
        </authorList>
    </citation>
    <scope>NUCLEOTIDE SEQUENCE</scope>
    <source>
        <strain evidence="16">CGMCC 1.15320</strain>
    </source>
</reference>
<keyword evidence="11 14" id="KW-0408">Iron</keyword>
<comment type="caution">
    <text evidence="16">The sequence shown here is derived from an EMBL/GenBank/DDBJ whole genome shotgun (WGS) entry which is preliminary data.</text>
</comment>
<keyword evidence="17" id="KW-1185">Reference proteome</keyword>
<evidence type="ECO:0000256" key="10">
    <source>
        <dbReference type="ARBA" id="ARBA00023002"/>
    </source>
</evidence>
<evidence type="ECO:0000256" key="2">
    <source>
        <dbReference type="ARBA" id="ARBA00005073"/>
    </source>
</evidence>
<evidence type="ECO:0000256" key="11">
    <source>
        <dbReference type="ARBA" id="ARBA00023004"/>
    </source>
</evidence>
<evidence type="ECO:0000256" key="3">
    <source>
        <dbReference type="ARBA" id="ARBA00006501"/>
    </source>
</evidence>
<feature type="transmembrane region" description="Helical" evidence="15">
    <location>
        <begin position="82"/>
        <end position="103"/>
    </location>
</feature>
<feature type="transmembrane region" description="Helical" evidence="15">
    <location>
        <begin position="7"/>
        <end position="27"/>
    </location>
</feature>
<protein>
    <recommendedName>
        <fullName evidence="4 14">Protoporphyrinogen IX oxidase</fullName>
        <ecNumber evidence="14">1.3.99.-</ecNumber>
    </recommendedName>
</protein>
<feature type="transmembrane region" description="Helical" evidence="15">
    <location>
        <begin position="109"/>
        <end position="133"/>
    </location>
</feature>
<dbReference type="AlphaFoldDB" id="A0A916S0L7"/>
<evidence type="ECO:0000256" key="7">
    <source>
        <dbReference type="ARBA" id="ARBA00022692"/>
    </source>
</evidence>
<dbReference type="GO" id="GO:0046872">
    <property type="term" value="F:metal ion binding"/>
    <property type="evidence" value="ECO:0007669"/>
    <property type="project" value="UniProtKB-UniRule"/>
</dbReference>
<evidence type="ECO:0000256" key="6">
    <source>
        <dbReference type="ARBA" id="ARBA00022617"/>
    </source>
</evidence>